<name>A0A9E2SA15_9BACT</name>
<accession>A0A9E2SA15</accession>
<reference evidence="1" key="1">
    <citation type="submission" date="2021-06" db="EMBL/GenBank/DDBJ databases">
        <authorList>
            <person name="Huq M.A."/>
        </authorList>
    </citation>
    <scope>NUCLEOTIDE SEQUENCE</scope>
    <source>
        <strain evidence="1">MAH-26</strain>
    </source>
</reference>
<keyword evidence="2" id="KW-1185">Reference proteome</keyword>
<evidence type="ECO:0000313" key="1">
    <source>
        <dbReference type="EMBL" id="MBV4357444.1"/>
    </source>
</evidence>
<sequence>MNNDLNAERRVNKEIETALAIISLANEIKNSTIRKQIQELALQAAKELMAEANANKQSFEA</sequence>
<comment type="caution">
    <text evidence="1">The sequence shown here is derived from an EMBL/GenBank/DDBJ whole genome shotgun (WGS) entry which is preliminary data.</text>
</comment>
<dbReference type="EMBL" id="JAHSPG010000006">
    <property type="protein sequence ID" value="MBV4357444.1"/>
    <property type="molecule type" value="Genomic_DNA"/>
</dbReference>
<organism evidence="1 2">
    <name type="scientific">Pinibacter aurantiacus</name>
    <dbReference type="NCBI Taxonomy" id="2851599"/>
    <lineage>
        <taxon>Bacteria</taxon>
        <taxon>Pseudomonadati</taxon>
        <taxon>Bacteroidota</taxon>
        <taxon>Chitinophagia</taxon>
        <taxon>Chitinophagales</taxon>
        <taxon>Chitinophagaceae</taxon>
        <taxon>Pinibacter</taxon>
    </lineage>
</organism>
<dbReference type="Proteomes" id="UP000812270">
    <property type="component" value="Unassembled WGS sequence"/>
</dbReference>
<dbReference type="AlphaFoldDB" id="A0A9E2SA15"/>
<dbReference type="RefSeq" id="WP_217791089.1">
    <property type="nucleotide sequence ID" value="NZ_JAHSPG010000006.1"/>
</dbReference>
<evidence type="ECO:0000313" key="2">
    <source>
        <dbReference type="Proteomes" id="UP000812270"/>
    </source>
</evidence>
<protein>
    <submittedName>
        <fullName evidence="1">Uncharacterized protein</fullName>
    </submittedName>
</protein>
<proteinExistence type="predicted"/>
<gene>
    <name evidence="1" type="ORF">KTO63_09820</name>
</gene>